<sequence length="106" mass="11558">MALTRDFKETVAARVQNDPAFAQALLDEAITQFVNGEPESAKLILRDLVNATVGFEALAEEIHKPAKSLHRMLSQSGNPTMSNISAIFSAIKRALKVEVHTQILTA</sequence>
<geneLocation type="plasmid" evidence="1 2">
    <name>unnamed2</name>
</geneLocation>
<organism evidence="1 2">
    <name type="scientific">Simplicispira suum</name>
    <dbReference type="NCBI Taxonomy" id="2109915"/>
    <lineage>
        <taxon>Bacteria</taxon>
        <taxon>Pseudomonadati</taxon>
        <taxon>Pseudomonadota</taxon>
        <taxon>Betaproteobacteria</taxon>
        <taxon>Burkholderiales</taxon>
        <taxon>Comamonadaceae</taxon>
        <taxon>Simplicispira</taxon>
    </lineage>
</organism>
<accession>A0A2S0N605</accession>
<proteinExistence type="predicted"/>
<gene>
    <name evidence="1" type="ORF">C6571_19370</name>
</gene>
<name>A0A2S0N605_9BURK</name>
<evidence type="ECO:0000313" key="2">
    <source>
        <dbReference type="Proteomes" id="UP000239326"/>
    </source>
</evidence>
<reference evidence="1 2" key="1">
    <citation type="submission" date="2018-03" db="EMBL/GenBank/DDBJ databases">
        <title>Genome sequencing of Simplicispira sp.</title>
        <authorList>
            <person name="Kim S.-J."/>
            <person name="Heo J."/>
            <person name="Kwon S.-W."/>
        </authorList>
    </citation>
    <scope>NUCLEOTIDE SEQUENCE [LARGE SCALE GENOMIC DNA]</scope>
    <source>
        <strain evidence="1 2">SC1-8</strain>
        <plasmid evidence="1 2">unnamed2</plasmid>
    </source>
</reference>
<dbReference type="Proteomes" id="UP000239326">
    <property type="component" value="Plasmid unnamed2"/>
</dbReference>
<dbReference type="KEGG" id="simp:C6571_19370"/>
<evidence type="ECO:0000313" key="1">
    <source>
        <dbReference type="EMBL" id="AVO43579.1"/>
    </source>
</evidence>
<dbReference type="EMBL" id="CP027671">
    <property type="protein sequence ID" value="AVO43579.1"/>
    <property type="molecule type" value="Genomic_DNA"/>
</dbReference>
<dbReference type="RefSeq" id="WP_106448520.1">
    <property type="nucleotide sequence ID" value="NZ_CP027671.1"/>
</dbReference>
<keyword evidence="2" id="KW-1185">Reference proteome</keyword>
<keyword evidence="1" id="KW-0614">Plasmid</keyword>
<dbReference type="AlphaFoldDB" id="A0A2S0N605"/>
<protein>
    <submittedName>
        <fullName evidence="1">Transcriptional regulator</fullName>
    </submittedName>
</protein>
<dbReference type="OrthoDB" id="9794662at2"/>